<comment type="caution">
    <text evidence="2">The sequence shown here is derived from an EMBL/GenBank/DDBJ whole genome shotgun (WGS) entry which is preliminary data.</text>
</comment>
<evidence type="ECO:0000256" key="1">
    <source>
        <dbReference type="SAM" id="MobiDB-lite"/>
    </source>
</evidence>
<feature type="region of interest" description="Disordered" evidence="1">
    <location>
        <begin position="1"/>
        <end position="26"/>
    </location>
</feature>
<sequence>PKPLSTLIQTKDHPPRDNNNFPLDNPGQGVTLSPFLNHLLAAYHTQRIVLRGTRYVVGTSETMGHNGA</sequence>
<evidence type="ECO:0000313" key="3">
    <source>
        <dbReference type="Proteomes" id="UP000268093"/>
    </source>
</evidence>
<organism evidence="2 3">
    <name type="scientific">Jimgerdemannia flammicorona</name>
    <dbReference type="NCBI Taxonomy" id="994334"/>
    <lineage>
        <taxon>Eukaryota</taxon>
        <taxon>Fungi</taxon>
        <taxon>Fungi incertae sedis</taxon>
        <taxon>Mucoromycota</taxon>
        <taxon>Mucoromycotina</taxon>
        <taxon>Endogonomycetes</taxon>
        <taxon>Endogonales</taxon>
        <taxon>Endogonaceae</taxon>
        <taxon>Jimgerdemannia</taxon>
    </lineage>
</organism>
<proteinExistence type="predicted"/>
<dbReference type="AlphaFoldDB" id="A0A433DCZ3"/>
<accession>A0A433DCZ3</accession>
<protein>
    <submittedName>
        <fullName evidence="2">Uncharacterized protein</fullName>
    </submittedName>
</protein>
<evidence type="ECO:0000313" key="2">
    <source>
        <dbReference type="EMBL" id="RUP48697.1"/>
    </source>
</evidence>
<dbReference type="Proteomes" id="UP000268093">
    <property type="component" value="Unassembled WGS sequence"/>
</dbReference>
<gene>
    <name evidence="2" type="ORF">BC936DRAFT_144153</name>
</gene>
<feature type="non-terminal residue" evidence="2">
    <location>
        <position position="1"/>
    </location>
</feature>
<name>A0A433DCZ3_9FUNG</name>
<dbReference type="EMBL" id="RBNI01003059">
    <property type="protein sequence ID" value="RUP48697.1"/>
    <property type="molecule type" value="Genomic_DNA"/>
</dbReference>
<keyword evidence="3" id="KW-1185">Reference proteome</keyword>
<reference evidence="2 3" key="1">
    <citation type="journal article" date="2018" name="New Phytol.">
        <title>Phylogenomics of Endogonaceae and evolution of mycorrhizas within Mucoromycota.</title>
        <authorList>
            <person name="Chang Y."/>
            <person name="Desiro A."/>
            <person name="Na H."/>
            <person name="Sandor L."/>
            <person name="Lipzen A."/>
            <person name="Clum A."/>
            <person name="Barry K."/>
            <person name="Grigoriev I.V."/>
            <person name="Martin F.M."/>
            <person name="Stajich J.E."/>
            <person name="Smith M.E."/>
            <person name="Bonito G."/>
            <person name="Spatafora J.W."/>
        </authorList>
    </citation>
    <scope>NUCLEOTIDE SEQUENCE [LARGE SCALE GENOMIC DNA]</scope>
    <source>
        <strain evidence="2 3">GMNB39</strain>
    </source>
</reference>